<protein>
    <submittedName>
        <fullName evidence="4">Avidin/streptavidin family protein</fullName>
    </submittedName>
</protein>
<dbReference type="Gene3D" id="2.40.128.30">
    <property type="entry name" value="Avidin-like"/>
    <property type="match status" value="1"/>
</dbReference>
<dbReference type="SUPFAM" id="SSF50876">
    <property type="entry name" value="Avidin/streptavidin"/>
    <property type="match status" value="1"/>
</dbReference>
<dbReference type="EMBL" id="JAIMJA010000006">
    <property type="protein sequence ID" value="MCE2594785.1"/>
    <property type="molecule type" value="Genomic_DNA"/>
</dbReference>
<evidence type="ECO:0000256" key="3">
    <source>
        <dbReference type="ARBA" id="ARBA00022729"/>
    </source>
</evidence>
<dbReference type="InterPro" id="IPR005468">
    <property type="entry name" value="Avidin/str"/>
</dbReference>
<name>A0ABS8WBL0_9GAMM</name>
<dbReference type="InterPro" id="IPR036896">
    <property type="entry name" value="Avidin-like_sf"/>
</dbReference>
<sequence length="263" mass="28740">MQQSLTGTWGNKFGSTMSLYAQDERIIGIYSSHTGSTGEYLLVGNCSNNSPSDQLGQSVAFSIYWRNILPGEADPSWHWSGSMCGQLQINGSMVLTNSIVVSVPFETYQKSNYIDELEFTRSKELSQPQKEAINKHFLSHQTSGKDTPTLPTRLTGTWDNNPMQTSIKILPANALSGLTKAILTISGNEIELLGFTDIDANDSEAQSFSLAGYNQKTSQTLSLSGQLEAGSDALMIYSWASQPTAPENSFMQTNLASINLTRK</sequence>
<keyword evidence="3" id="KW-0732">Signal</keyword>
<comment type="caution">
    <text evidence="4">The sequence shown here is derived from an EMBL/GenBank/DDBJ whole genome shotgun (WGS) entry which is preliminary data.</text>
</comment>
<accession>A0ABS8WBL0</accession>
<evidence type="ECO:0000256" key="2">
    <source>
        <dbReference type="ARBA" id="ARBA00022525"/>
    </source>
</evidence>
<evidence type="ECO:0000256" key="1">
    <source>
        <dbReference type="ARBA" id="ARBA00004613"/>
    </source>
</evidence>
<comment type="subcellular location">
    <subcellularLocation>
        <location evidence="1">Secreted</location>
    </subcellularLocation>
</comment>
<dbReference type="Proteomes" id="UP001201273">
    <property type="component" value="Unassembled WGS sequence"/>
</dbReference>
<evidence type="ECO:0000313" key="5">
    <source>
        <dbReference type="Proteomes" id="UP001201273"/>
    </source>
</evidence>
<gene>
    <name evidence="4" type="ORF">K6Y31_08140</name>
</gene>
<evidence type="ECO:0000313" key="4">
    <source>
        <dbReference type="EMBL" id="MCE2594785.1"/>
    </source>
</evidence>
<reference evidence="4 5" key="1">
    <citation type="journal article" date="2022" name="Environ. Microbiol. Rep.">
        <title>Eco-phylogenetic analyses reveal divergent evolution of vitamin B12 metabolism in the marine bacterial family 'Psychromonadaceae'.</title>
        <authorList>
            <person name="Jin X."/>
            <person name="Yang Y."/>
            <person name="Cao H."/>
            <person name="Gao B."/>
            <person name="Zhao Z."/>
        </authorList>
    </citation>
    <scope>NUCLEOTIDE SEQUENCE [LARGE SCALE GENOMIC DNA]</scope>
    <source>
        <strain evidence="4 5">MKS20</strain>
    </source>
</reference>
<keyword evidence="2" id="KW-0964">Secreted</keyword>
<dbReference type="Pfam" id="PF01382">
    <property type="entry name" value="Avidin"/>
    <property type="match status" value="1"/>
</dbReference>
<keyword evidence="5" id="KW-1185">Reference proteome</keyword>
<dbReference type="RefSeq" id="WP_233052304.1">
    <property type="nucleotide sequence ID" value="NZ_JAIMJA010000006.1"/>
</dbReference>
<proteinExistence type="predicted"/>
<organism evidence="4 5">
    <name type="scientific">Motilimonas cestriensis</name>
    <dbReference type="NCBI Taxonomy" id="2742685"/>
    <lineage>
        <taxon>Bacteria</taxon>
        <taxon>Pseudomonadati</taxon>
        <taxon>Pseudomonadota</taxon>
        <taxon>Gammaproteobacteria</taxon>
        <taxon>Alteromonadales</taxon>
        <taxon>Alteromonadales genera incertae sedis</taxon>
        <taxon>Motilimonas</taxon>
    </lineage>
</organism>